<dbReference type="Pfam" id="PF01494">
    <property type="entry name" value="FAD_binding_3"/>
    <property type="match status" value="1"/>
</dbReference>
<evidence type="ECO:0000256" key="1">
    <source>
        <dbReference type="ARBA" id="ARBA00023002"/>
    </source>
</evidence>
<keyword evidence="5" id="KW-1185">Reference proteome</keyword>
<evidence type="ECO:0000313" key="5">
    <source>
        <dbReference type="Proteomes" id="UP000199488"/>
    </source>
</evidence>
<dbReference type="InterPro" id="IPR050631">
    <property type="entry name" value="PheA/TfdB_FAD_monoxygenase"/>
</dbReference>
<dbReference type="GO" id="GO:0016491">
    <property type="term" value="F:oxidoreductase activity"/>
    <property type="evidence" value="ECO:0007669"/>
    <property type="project" value="UniProtKB-KW"/>
</dbReference>
<dbReference type="Gene3D" id="3.50.50.60">
    <property type="entry name" value="FAD/NAD(P)-binding domain"/>
    <property type="match status" value="1"/>
</dbReference>
<dbReference type="PANTHER" id="PTHR43476">
    <property type="entry name" value="3-(3-HYDROXY-PHENYL)PROPIONATE/3-HYDROXYCINNAMIC ACID HYDROXYLASE"/>
    <property type="match status" value="1"/>
</dbReference>
<dbReference type="SUPFAM" id="SSF51905">
    <property type="entry name" value="FAD/NAD(P)-binding domain"/>
    <property type="match status" value="1"/>
</dbReference>
<evidence type="ECO:0000256" key="2">
    <source>
        <dbReference type="ARBA" id="ARBA00023027"/>
    </source>
</evidence>
<protein>
    <submittedName>
        <fullName evidence="4">2-polyprenyl-6-methoxyphenol hydroxylase</fullName>
    </submittedName>
</protein>
<proteinExistence type="predicted"/>
<accession>A0A1H2UM79</accession>
<feature type="domain" description="FAD-binding" evidence="3">
    <location>
        <begin position="6"/>
        <end position="339"/>
    </location>
</feature>
<gene>
    <name evidence="4" type="ORF">SAMN05421781_1792</name>
</gene>
<organism evidence="4 5">
    <name type="scientific">Marinococcus luteus</name>
    <dbReference type="NCBI Taxonomy" id="1122204"/>
    <lineage>
        <taxon>Bacteria</taxon>
        <taxon>Bacillati</taxon>
        <taxon>Bacillota</taxon>
        <taxon>Bacilli</taxon>
        <taxon>Bacillales</taxon>
        <taxon>Bacillaceae</taxon>
        <taxon>Marinococcus</taxon>
    </lineage>
</organism>
<dbReference type="GO" id="GO:0071949">
    <property type="term" value="F:FAD binding"/>
    <property type="evidence" value="ECO:0007669"/>
    <property type="project" value="InterPro"/>
</dbReference>
<keyword evidence="1" id="KW-0560">Oxidoreductase</keyword>
<dbReference type="PRINTS" id="PR00420">
    <property type="entry name" value="RNGMNOXGNASE"/>
</dbReference>
<dbReference type="RefSeq" id="WP_176967719.1">
    <property type="nucleotide sequence ID" value="NZ_FNNC01000003.1"/>
</dbReference>
<dbReference type="Proteomes" id="UP000199488">
    <property type="component" value="Unassembled WGS sequence"/>
</dbReference>
<evidence type="ECO:0000313" key="4">
    <source>
        <dbReference type="EMBL" id="SDW57256.1"/>
    </source>
</evidence>
<dbReference type="InterPro" id="IPR036188">
    <property type="entry name" value="FAD/NAD-bd_sf"/>
</dbReference>
<dbReference type="STRING" id="1122204.SAMN05421781_1792"/>
<dbReference type="AlphaFoldDB" id="A0A1H2UM79"/>
<reference evidence="4 5" key="1">
    <citation type="submission" date="2016-10" db="EMBL/GenBank/DDBJ databases">
        <authorList>
            <person name="de Groot N.N."/>
        </authorList>
    </citation>
    <scope>NUCLEOTIDE SEQUENCE [LARGE SCALE GENOMIC DNA]</scope>
    <source>
        <strain evidence="4 5">DSM 23126</strain>
    </source>
</reference>
<evidence type="ECO:0000259" key="3">
    <source>
        <dbReference type="Pfam" id="PF01494"/>
    </source>
</evidence>
<name>A0A1H2UM79_9BACI</name>
<dbReference type="Gene3D" id="3.30.70.2450">
    <property type="match status" value="1"/>
</dbReference>
<dbReference type="InterPro" id="IPR002938">
    <property type="entry name" value="FAD-bd"/>
</dbReference>
<dbReference type="Gene3D" id="3.40.30.120">
    <property type="match status" value="1"/>
</dbReference>
<keyword evidence="2" id="KW-0520">NAD</keyword>
<sequence length="569" mass="64668">MVTSHTNIIIAGTSIEGLVLARALERYDVNVRLLEEQKSPAHEPKALLLYARTLEVLESIKLAKPLLETGIAYHSLEFNYEGKQIFTPSFDFLKDESPYPFVLSLANCDVQRLLQRALVKTSVEWGMRITKLKQNGLKTEAIVEKNNMEERIIADYVVGADGIDSVVRQLASIKCKMDGGSELMMADVKTEQRLTNNAPSMMFNKKGIMFAADLPGHQARIMMVDREEPYTRLENTEASLRGLYQKITGLPLSMQTAVTVQSKQAVFHQAKEFRAGDVFLVGEAAHAHHPMTSQSVNLGIQDSINLSWKLGMVCARACPETLLKSYEAERLPVARKVNRTTDWTVRSLAVQKPIAVQARNRTLKMVEMIEQLPEAFIRRLSHLSVRYRASAPPLKEELRRAGALHPGDRVPDAALTDFENRKTRLYEHLQEGKFLFVMRTSGSRIDKEYAFIKRWIRKSAPYFGSMVQPALVSPTPTMGQPDDILCWSERHLSREFRQLIGPGESMLIRPDGYLLFHSDAAGWSSWKDAVELFLTAGAEWNLEEQEARKWRQNFKSISRKWKKQLTFSK</sequence>
<dbReference type="PANTHER" id="PTHR43476:SF4">
    <property type="entry name" value="BLR0106 PROTEIN"/>
    <property type="match status" value="1"/>
</dbReference>
<dbReference type="EMBL" id="FNNC01000003">
    <property type="protein sequence ID" value="SDW57256.1"/>
    <property type="molecule type" value="Genomic_DNA"/>
</dbReference>